<proteinExistence type="predicted"/>
<dbReference type="AlphaFoldDB" id="Q397Z8"/>
<accession>Q397Z8</accession>
<dbReference type="EMBL" id="CP000152">
    <property type="protein sequence ID" value="ABB11213.1"/>
    <property type="molecule type" value="Genomic_DNA"/>
</dbReference>
<dbReference type="HOGENOM" id="CLU_134384_0_0_4"/>
<gene>
    <name evidence="1" type="ordered locus">Bcep18194_B1099</name>
</gene>
<dbReference type="NCBIfam" id="NF040972">
    <property type="entry name" value="T6SS_VF_TecA"/>
    <property type="match status" value="1"/>
</dbReference>
<evidence type="ECO:0000313" key="1">
    <source>
        <dbReference type="EMBL" id="ABB11213.1"/>
    </source>
</evidence>
<evidence type="ECO:0000313" key="2">
    <source>
        <dbReference type="Proteomes" id="UP000002705"/>
    </source>
</evidence>
<dbReference type="RefSeq" id="WP_011354706.1">
    <property type="nucleotide sequence ID" value="NC_007511.1"/>
</dbReference>
<dbReference type="GeneID" id="45097452"/>
<organism evidence="1 2">
    <name type="scientific">Burkholderia lata (strain ATCC 17760 / DSM 23089 / LMG 22485 / NCIMB 9086 / R18194 / 383)</name>
    <dbReference type="NCBI Taxonomy" id="482957"/>
    <lineage>
        <taxon>Bacteria</taxon>
        <taxon>Pseudomonadati</taxon>
        <taxon>Pseudomonadota</taxon>
        <taxon>Betaproteobacteria</taxon>
        <taxon>Burkholderiales</taxon>
        <taxon>Burkholderiaceae</taxon>
        <taxon>Burkholderia</taxon>
        <taxon>Burkholderia cepacia complex</taxon>
    </lineage>
</organism>
<keyword evidence="2" id="KW-1185">Reference proteome</keyword>
<protein>
    <recommendedName>
        <fullName evidence="3">Urea amidohydrolase</fullName>
    </recommendedName>
</protein>
<dbReference type="Proteomes" id="UP000002705">
    <property type="component" value="Chromosome 2"/>
</dbReference>
<dbReference type="KEGG" id="bur:Bcep18194_B1099"/>
<reference evidence="1" key="1">
    <citation type="submission" date="2005-10" db="EMBL/GenBank/DDBJ databases">
        <title>Complete sequence of chromosome 2 of Burkholderia sp. 383.</title>
        <authorList>
            <consortium name="US DOE Joint Genome Institute"/>
            <person name="Copeland A."/>
            <person name="Lucas S."/>
            <person name="Lapidus A."/>
            <person name="Barry K."/>
            <person name="Detter J.C."/>
            <person name="Glavina T."/>
            <person name="Hammon N."/>
            <person name="Israni S."/>
            <person name="Pitluck S."/>
            <person name="Chain P."/>
            <person name="Malfatti S."/>
            <person name="Shin M."/>
            <person name="Vergez L."/>
            <person name="Schmutz J."/>
            <person name="Larimer F."/>
            <person name="Land M."/>
            <person name="Kyrpides N."/>
            <person name="Lykidis A."/>
            <person name="Richardson P."/>
        </authorList>
    </citation>
    <scope>NUCLEOTIDE SEQUENCE [LARGE SCALE GENOMIC DNA]</scope>
    <source>
        <strain evidence="1">383</strain>
    </source>
</reference>
<name>Q397Z8_BURL3</name>
<sequence>MQLTQLGGHVAQSGIAEKQKHAQALMYGMADIDDYVSGGICYEAAAYVRYLLRGDGMITPGTLLDTTGQLWKTRFNFENGGEWDGRSSIPAGTAIGFSRDGHVFHAAISVGGSRIRAVNGGRLGSGWLRPVDLARVLEPDEGGGFLYDRANTRVLLSRL</sequence>
<dbReference type="PATRIC" id="fig|482957.22.peg.4761"/>
<evidence type="ECO:0008006" key="3">
    <source>
        <dbReference type="Google" id="ProtNLM"/>
    </source>
</evidence>